<evidence type="ECO:0000313" key="2">
    <source>
        <dbReference type="Proteomes" id="UP000018948"/>
    </source>
</evidence>
<proteinExistence type="predicted"/>
<dbReference type="EMBL" id="ANIY01004985">
    <property type="protein sequence ID" value="ETP28202.1"/>
    <property type="molecule type" value="Genomic_DNA"/>
</dbReference>
<evidence type="ECO:0000313" key="1">
    <source>
        <dbReference type="EMBL" id="ETP28202.1"/>
    </source>
</evidence>
<dbReference type="Proteomes" id="UP000018948">
    <property type="component" value="Unassembled WGS sequence"/>
</dbReference>
<organism evidence="1 2">
    <name type="scientific">Phytophthora nicotianae P10297</name>
    <dbReference type="NCBI Taxonomy" id="1317064"/>
    <lineage>
        <taxon>Eukaryota</taxon>
        <taxon>Sar</taxon>
        <taxon>Stramenopiles</taxon>
        <taxon>Oomycota</taxon>
        <taxon>Peronosporomycetes</taxon>
        <taxon>Peronosporales</taxon>
        <taxon>Peronosporaceae</taxon>
        <taxon>Phytophthora</taxon>
    </lineage>
</organism>
<reference evidence="1 2" key="1">
    <citation type="submission" date="2013-11" db="EMBL/GenBank/DDBJ databases">
        <title>The Genome Sequence of Phytophthora parasitica P10297.</title>
        <authorList>
            <consortium name="The Broad Institute Genomics Platform"/>
            <person name="Russ C."/>
            <person name="Tyler B."/>
            <person name="Panabieres F."/>
            <person name="Shan W."/>
            <person name="Tripathy S."/>
            <person name="Grunwald N."/>
            <person name="Machado M."/>
            <person name="Johnson C.S."/>
            <person name="Walker B."/>
            <person name="Young S.K."/>
            <person name="Zeng Q."/>
            <person name="Gargeya S."/>
            <person name="Fitzgerald M."/>
            <person name="Haas B."/>
            <person name="Abouelleil A."/>
            <person name="Allen A.W."/>
            <person name="Alvarado L."/>
            <person name="Arachchi H.M."/>
            <person name="Berlin A.M."/>
            <person name="Chapman S.B."/>
            <person name="Gainer-Dewar J."/>
            <person name="Goldberg J."/>
            <person name="Griggs A."/>
            <person name="Gujja S."/>
            <person name="Hansen M."/>
            <person name="Howarth C."/>
            <person name="Imamovic A."/>
            <person name="Ireland A."/>
            <person name="Larimer J."/>
            <person name="McCowan C."/>
            <person name="Murphy C."/>
            <person name="Pearson M."/>
            <person name="Poon T.W."/>
            <person name="Priest M."/>
            <person name="Roberts A."/>
            <person name="Saif S."/>
            <person name="Shea T."/>
            <person name="Sisk P."/>
            <person name="Sykes S."/>
            <person name="Wortman J."/>
            <person name="Nusbaum C."/>
            <person name="Birren B."/>
        </authorList>
    </citation>
    <scope>NUCLEOTIDE SEQUENCE [LARGE SCALE GENOMIC DNA]</scope>
    <source>
        <strain evidence="1 2">P10297</strain>
    </source>
</reference>
<sequence>MFWREPHPDLHLYMDASDEGLAVLDPAHKRYLQIRFDDEERHDITSAPDANGSTITSENSSALPWRLLYGIPLPQDVPYLYKTFSLIYRYTHWPNRVTTSMLPHRSNGVDGAPAPPTPLSSLRSRYPVGIEQVDRRVIRPPPFCPNLATSTGIIGVSSAILLAIKHFGRWSSDCYERYARMDVTTIGTMVRRCCMAPVIISPVANRDYVKGYLRSTSGLEAVTT</sequence>
<comment type="caution">
    <text evidence="1">The sequence shown here is derived from an EMBL/GenBank/DDBJ whole genome shotgun (WGS) entry which is preliminary data.</text>
</comment>
<dbReference type="AlphaFoldDB" id="W2Y0H0"/>
<protein>
    <submittedName>
        <fullName evidence="1">Uncharacterized protein</fullName>
    </submittedName>
</protein>
<accession>W2Y0H0</accession>
<name>W2Y0H0_PHYNI</name>
<gene>
    <name evidence="1" type="ORF">F442_22512</name>
</gene>